<dbReference type="FunFam" id="1.10.150.20:FF:000017">
    <property type="entry name" value="DNA excision repair protein ERCC-1"/>
    <property type="match status" value="1"/>
</dbReference>
<dbReference type="OrthoDB" id="10262814at2759"/>
<dbReference type="SUPFAM" id="SSF47781">
    <property type="entry name" value="RuvA domain 2-like"/>
    <property type="match status" value="1"/>
</dbReference>
<protein>
    <recommendedName>
        <fullName evidence="7">DNA excision repair protein ERCC-1</fullName>
    </recommendedName>
</protein>
<dbReference type="GO" id="GO:0006289">
    <property type="term" value="P:nucleotide-excision repair"/>
    <property type="evidence" value="ECO:0007669"/>
    <property type="project" value="UniProtKB-ARBA"/>
</dbReference>
<dbReference type="InterPro" id="IPR010994">
    <property type="entry name" value="RuvA_2-like"/>
</dbReference>
<feature type="domain" description="ERCC1-like central" evidence="9">
    <location>
        <begin position="136"/>
        <end position="249"/>
    </location>
</feature>
<evidence type="ECO:0000256" key="3">
    <source>
        <dbReference type="ARBA" id="ARBA00022763"/>
    </source>
</evidence>
<dbReference type="PANTHER" id="PTHR12749">
    <property type="entry name" value="EXCISION REPAIR CROSS-COMPLEMENTING 1 ERCC1"/>
    <property type="match status" value="1"/>
</dbReference>
<keyword evidence="6" id="KW-0539">Nucleus</keyword>
<comment type="subcellular location">
    <subcellularLocation>
        <location evidence="1">Nucleus</location>
    </subcellularLocation>
</comment>
<sequence>MAPSITERDASNAPDQGGRAWTDAGQPPQHLPRTGPITSFAPRPNAMPSTSAASASASGSTSAPAPKPRVQQLKPSSRVAGAPPPRPLPKDGPSIQANTSATGRSDHSGAGGAGTGDQPAQRPGPRIVTGQGSGNTIIVNPCQKGNPLLQHVRQVGWEYGEITADYLVGVSSGVLFLSLRYHRLHPEYIHSRIAKIRGSFSLRVLLVLCDVDTHETAIKELTKVALINSMTLMIAWTAEEAGKYVEAYKLFEHRPPDVLRERVADDYLSHIQSALTNIRGVNKTDVITLATNFGSFKKLSTASAGQLSLCPGFGDLKARRLREAFALPFRVGETRLGRDRLRKEPKASEDTYARVGRAKVLEAFASSDSGNTARSGGEAADIMDPDASTSLSAAGDMETELLRRAGTRGTNDGFAQDATILSTNRAELEALRQATGDRLSTAGVADKASDAPNISFNNELDELTEEEQLRLALEMSVGNELDEEDEDF</sequence>
<evidence type="ECO:0000256" key="4">
    <source>
        <dbReference type="ARBA" id="ARBA00023125"/>
    </source>
</evidence>
<name>A0A0P1BTX9_9BASI</name>
<keyword evidence="11" id="KW-1185">Reference proteome</keyword>
<evidence type="ECO:0000313" key="11">
    <source>
        <dbReference type="Proteomes" id="UP000054845"/>
    </source>
</evidence>
<dbReference type="GO" id="GO:0070914">
    <property type="term" value="P:UV-damage excision repair"/>
    <property type="evidence" value="ECO:0007669"/>
    <property type="project" value="TreeGrafter"/>
</dbReference>
<evidence type="ECO:0000259" key="9">
    <source>
        <dbReference type="Pfam" id="PF03834"/>
    </source>
</evidence>
<dbReference type="GO" id="GO:0000110">
    <property type="term" value="C:nucleotide-excision repair factor 1 complex"/>
    <property type="evidence" value="ECO:0007669"/>
    <property type="project" value="TreeGrafter"/>
</dbReference>
<dbReference type="CDD" id="cd22325">
    <property type="entry name" value="ERCC1_C-like"/>
    <property type="match status" value="1"/>
</dbReference>
<dbReference type="InterPro" id="IPR011335">
    <property type="entry name" value="Restrct_endonuc-II-like"/>
</dbReference>
<evidence type="ECO:0000256" key="8">
    <source>
        <dbReference type="SAM" id="MobiDB-lite"/>
    </source>
</evidence>
<feature type="compositionally biased region" description="Basic and acidic residues" evidence="8">
    <location>
        <begin position="1"/>
        <end position="10"/>
    </location>
</feature>
<dbReference type="InterPro" id="IPR047260">
    <property type="entry name" value="ERCC1-like_central_dom"/>
</dbReference>
<dbReference type="Pfam" id="PF03834">
    <property type="entry name" value="Rad10"/>
    <property type="match status" value="1"/>
</dbReference>
<feature type="compositionally biased region" description="Low complexity" evidence="8">
    <location>
        <begin position="46"/>
        <end position="64"/>
    </location>
</feature>
<accession>A0A0P1BTX9</accession>
<dbReference type="GO" id="GO:0003697">
    <property type="term" value="F:single-stranded DNA binding"/>
    <property type="evidence" value="ECO:0007669"/>
    <property type="project" value="TreeGrafter"/>
</dbReference>
<dbReference type="GO" id="GO:0070522">
    <property type="term" value="C:ERCC4-ERCC1 complex"/>
    <property type="evidence" value="ECO:0007669"/>
    <property type="project" value="TreeGrafter"/>
</dbReference>
<keyword evidence="3" id="KW-0227">DNA damage</keyword>
<dbReference type="NCBIfam" id="TIGR00597">
    <property type="entry name" value="rad10"/>
    <property type="match status" value="1"/>
</dbReference>
<proteinExistence type="inferred from homology"/>
<keyword evidence="5" id="KW-0234">DNA repair</keyword>
<evidence type="ECO:0000256" key="7">
    <source>
        <dbReference type="ARBA" id="ARBA00071993"/>
    </source>
</evidence>
<dbReference type="Pfam" id="PF14520">
    <property type="entry name" value="HHH_5"/>
    <property type="match status" value="1"/>
</dbReference>
<dbReference type="AlphaFoldDB" id="A0A0P1BTX9"/>
<evidence type="ECO:0000256" key="6">
    <source>
        <dbReference type="ARBA" id="ARBA00023242"/>
    </source>
</evidence>
<dbReference type="Gene3D" id="3.40.50.10130">
    <property type="match status" value="1"/>
</dbReference>
<reference evidence="10 11" key="1">
    <citation type="submission" date="2014-09" db="EMBL/GenBank/DDBJ databases">
        <authorList>
            <person name="Magalhaes I.L.F."/>
            <person name="Oliveira U."/>
            <person name="Santos F.R."/>
            <person name="Vidigal T.H.D.A."/>
            <person name="Brescovit A.D."/>
            <person name="Santos A.J."/>
        </authorList>
    </citation>
    <scope>NUCLEOTIDE SEQUENCE [LARGE SCALE GENOMIC DNA]</scope>
</reference>
<dbReference type="GO" id="GO:0006312">
    <property type="term" value="P:mitotic recombination"/>
    <property type="evidence" value="ECO:0007669"/>
    <property type="project" value="TreeGrafter"/>
</dbReference>
<dbReference type="EMBL" id="CCYA01000389">
    <property type="protein sequence ID" value="CEH19551.1"/>
    <property type="molecule type" value="Genomic_DNA"/>
</dbReference>
<evidence type="ECO:0000256" key="5">
    <source>
        <dbReference type="ARBA" id="ARBA00023204"/>
    </source>
</evidence>
<evidence type="ECO:0000313" key="10">
    <source>
        <dbReference type="EMBL" id="CEH19551.1"/>
    </source>
</evidence>
<dbReference type="GO" id="GO:0003684">
    <property type="term" value="F:damaged DNA binding"/>
    <property type="evidence" value="ECO:0007669"/>
    <property type="project" value="InterPro"/>
</dbReference>
<dbReference type="PANTHER" id="PTHR12749:SF0">
    <property type="entry name" value="DNA EXCISION REPAIR PROTEIN ERCC-1"/>
    <property type="match status" value="1"/>
</dbReference>
<dbReference type="Proteomes" id="UP000054845">
    <property type="component" value="Unassembled WGS sequence"/>
</dbReference>
<dbReference type="Gene3D" id="1.10.150.20">
    <property type="entry name" value="5' to 3' exonuclease, C-terminal subdomain"/>
    <property type="match status" value="1"/>
</dbReference>
<keyword evidence="4" id="KW-0238">DNA-binding</keyword>
<dbReference type="STRING" id="401625.A0A0P1BTX9"/>
<comment type="similarity">
    <text evidence="2">Belongs to the ERCC1/RAD10/SWI10 family.</text>
</comment>
<feature type="region of interest" description="Disordered" evidence="8">
    <location>
        <begin position="1"/>
        <end position="135"/>
    </location>
</feature>
<evidence type="ECO:0000256" key="2">
    <source>
        <dbReference type="ARBA" id="ARBA00008283"/>
    </source>
</evidence>
<dbReference type="InterPro" id="IPR004579">
    <property type="entry name" value="ERCC1/RAD10/SWI10"/>
</dbReference>
<dbReference type="SUPFAM" id="SSF52980">
    <property type="entry name" value="Restriction endonuclease-like"/>
    <property type="match status" value="1"/>
</dbReference>
<evidence type="ECO:0000256" key="1">
    <source>
        <dbReference type="ARBA" id="ARBA00004123"/>
    </source>
</evidence>
<dbReference type="FunFam" id="3.40.50.10130:FF:000001">
    <property type="entry name" value="DNA excision repair protein ERCC-1"/>
    <property type="match status" value="1"/>
</dbReference>
<organism evidence="10 11">
    <name type="scientific">Ceraceosorus bombacis</name>
    <dbReference type="NCBI Taxonomy" id="401625"/>
    <lineage>
        <taxon>Eukaryota</taxon>
        <taxon>Fungi</taxon>
        <taxon>Dikarya</taxon>
        <taxon>Basidiomycota</taxon>
        <taxon>Ustilaginomycotina</taxon>
        <taxon>Exobasidiomycetes</taxon>
        <taxon>Ceraceosorales</taxon>
        <taxon>Ceraceosoraceae</taxon>
        <taxon>Ceraceosorus</taxon>
    </lineage>
</organism>
<dbReference type="GO" id="GO:0006302">
    <property type="term" value="P:double-strand break repair"/>
    <property type="evidence" value="ECO:0007669"/>
    <property type="project" value="UniProtKB-ARBA"/>
</dbReference>